<feature type="non-terminal residue" evidence="2">
    <location>
        <position position="81"/>
    </location>
</feature>
<dbReference type="AlphaFoldDB" id="A0A0F8WU14"/>
<proteinExistence type="predicted"/>
<protein>
    <recommendedName>
        <fullName evidence="1">MEDS domain-containing protein</fullName>
    </recommendedName>
</protein>
<dbReference type="EMBL" id="LAZR01063006">
    <property type="protein sequence ID" value="KKK60362.1"/>
    <property type="molecule type" value="Genomic_DNA"/>
</dbReference>
<evidence type="ECO:0000259" key="1">
    <source>
        <dbReference type="Pfam" id="PF14417"/>
    </source>
</evidence>
<feature type="domain" description="MEDS" evidence="1">
    <location>
        <begin position="20"/>
        <end position="81"/>
    </location>
</feature>
<sequence length="81" mass="9474">MESKIRNSGIDVIGNTPWGTHFCLFYQTKEDLIDILVPYFKAGLENNEYCMWVTSEPLNKKEAEKAIRRAIPNFDEYLENN</sequence>
<name>A0A0F8WU14_9ZZZZ</name>
<comment type="caution">
    <text evidence="2">The sequence shown here is derived from an EMBL/GenBank/DDBJ whole genome shotgun (WGS) entry which is preliminary data.</text>
</comment>
<dbReference type="InterPro" id="IPR025847">
    <property type="entry name" value="MEDS_domain"/>
</dbReference>
<accession>A0A0F8WU14</accession>
<reference evidence="2" key="1">
    <citation type="journal article" date="2015" name="Nature">
        <title>Complex archaea that bridge the gap between prokaryotes and eukaryotes.</title>
        <authorList>
            <person name="Spang A."/>
            <person name="Saw J.H."/>
            <person name="Jorgensen S.L."/>
            <person name="Zaremba-Niedzwiedzka K."/>
            <person name="Martijn J."/>
            <person name="Lind A.E."/>
            <person name="van Eijk R."/>
            <person name="Schleper C."/>
            <person name="Guy L."/>
            <person name="Ettema T.J."/>
        </authorList>
    </citation>
    <scope>NUCLEOTIDE SEQUENCE</scope>
</reference>
<organism evidence="2">
    <name type="scientific">marine sediment metagenome</name>
    <dbReference type="NCBI Taxonomy" id="412755"/>
    <lineage>
        <taxon>unclassified sequences</taxon>
        <taxon>metagenomes</taxon>
        <taxon>ecological metagenomes</taxon>
    </lineage>
</organism>
<evidence type="ECO:0000313" key="2">
    <source>
        <dbReference type="EMBL" id="KKK60362.1"/>
    </source>
</evidence>
<dbReference type="Pfam" id="PF14417">
    <property type="entry name" value="MEDS"/>
    <property type="match status" value="1"/>
</dbReference>
<gene>
    <name evidence="2" type="ORF">LCGC14_3025110</name>
</gene>